<dbReference type="Proteomes" id="UP000800082">
    <property type="component" value="Unassembled WGS sequence"/>
</dbReference>
<feature type="transmembrane region" description="Helical" evidence="1">
    <location>
        <begin position="85"/>
        <end position="107"/>
    </location>
</feature>
<dbReference type="PANTHER" id="PTHR28009">
    <property type="entry name" value="PHEROMONE ALPHA FACTOR RECEPTOR"/>
    <property type="match status" value="1"/>
</dbReference>
<dbReference type="RefSeq" id="XP_033447879.1">
    <property type="nucleotide sequence ID" value="XM_033586660.1"/>
</dbReference>
<dbReference type="GeneID" id="54344306"/>
<evidence type="ECO:0000313" key="2">
    <source>
        <dbReference type="EMBL" id="KAF1927627.1"/>
    </source>
</evidence>
<dbReference type="CDD" id="cd14939">
    <property type="entry name" value="7tmD_STE2"/>
    <property type="match status" value="1"/>
</dbReference>
<organism evidence="2 3">
    <name type="scientific">Didymella exigua CBS 183.55</name>
    <dbReference type="NCBI Taxonomy" id="1150837"/>
    <lineage>
        <taxon>Eukaryota</taxon>
        <taxon>Fungi</taxon>
        <taxon>Dikarya</taxon>
        <taxon>Ascomycota</taxon>
        <taxon>Pezizomycotina</taxon>
        <taxon>Dothideomycetes</taxon>
        <taxon>Pleosporomycetidae</taxon>
        <taxon>Pleosporales</taxon>
        <taxon>Pleosporineae</taxon>
        <taxon>Didymellaceae</taxon>
        <taxon>Didymella</taxon>
    </lineage>
</organism>
<dbReference type="InterPro" id="IPR027458">
    <property type="entry name" value="STE2_TM1-TM2_sf"/>
</dbReference>
<protein>
    <recommendedName>
        <fullName evidence="4">Mating-type alpha-pheromone receptor PreB</fullName>
    </recommendedName>
</protein>
<feature type="transmembrane region" description="Helical" evidence="1">
    <location>
        <begin position="127"/>
        <end position="153"/>
    </location>
</feature>
<feature type="transmembrane region" description="Helical" evidence="1">
    <location>
        <begin position="247"/>
        <end position="268"/>
    </location>
</feature>
<dbReference type="GO" id="GO:0000750">
    <property type="term" value="P:pheromone-dependent signal transduction involved in conjugation with cellular fusion"/>
    <property type="evidence" value="ECO:0007669"/>
    <property type="project" value="TreeGrafter"/>
</dbReference>
<keyword evidence="1" id="KW-0812">Transmembrane</keyword>
<feature type="transmembrane region" description="Helical" evidence="1">
    <location>
        <begin position="54"/>
        <end position="73"/>
    </location>
</feature>
<name>A0A6A5RQ60_9PLEO</name>
<evidence type="ECO:0000313" key="3">
    <source>
        <dbReference type="Proteomes" id="UP000800082"/>
    </source>
</evidence>
<dbReference type="GO" id="GO:0038038">
    <property type="term" value="C:G protein-coupled receptor homodimeric complex"/>
    <property type="evidence" value="ECO:0007669"/>
    <property type="project" value="TreeGrafter"/>
</dbReference>
<reference evidence="2" key="1">
    <citation type="journal article" date="2020" name="Stud. Mycol.">
        <title>101 Dothideomycetes genomes: a test case for predicting lifestyles and emergence of pathogens.</title>
        <authorList>
            <person name="Haridas S."/>
            <person name="Albert R."/>
            <person name="Binder M."/>
            <person name="Bloem J."/>
            <person name="Labutti K."/>
            <person name="Salamov A."/>
            <person name="Andreopoulos B."/>
            <person name="Baker S."/>
            <person name="Barry K."/>
            <person name="Bills G."/>
            <person name="Bluhm B."/>
            <person name="Cannon C."/>
            <person name="Castanera R."/>
            <person name="Culley D."/>
            <person name="Daum C."/>
            <person name="Ezra D."/>
            <person name="Gonzalez J."/>
            <person name="Henrissat B."/>
            <person name="Kuo A."/>
            <person name="Liang C."/>
            <person name="Lipzen A."/>
            <person name="Lutzoni F."/>
            <person name="Magnuson J."/>
            <person name="Mondo S."/>
            <person name="Nolan M."/>
            <person name="Ohm R."/>
            <person name="Pangilinan J."/>
            <person name="Park H.-J."/>
            <person name="Ramirez L."/>
            <person name="Alfaro M."/>
            <person name="Sun H."/>
            <person name="Tritt A."/>
            <person name="Yoshinaga Y."/>
            <person name="Zwiers L.-H."/>
            <person name="Turgeon B."/>
            <person name="Goodwin S."/>
            <person name="Spatafora J."/>
            <person name="Crous P."/>
            <person name="Grigoriev I."/>
        </authorList>
    </citation>
    <scope>NUCLEOTIDE SEQUENCE</scope>
    <source>
        <strain evidence="2">CBS 183.55</strain>
    </source>
</reference>
<evidence type="ECO:0008006" key="4">
    <source>
        <dbReference type="Google" id="ProtNLM"/>
    </source>
</evidence>
<feature type="transmembrane region" description="Helical" evidence="1">
    <location>
        <begin position="165"/>
        <end position="186"/>
    </location>
</feature>
<keyword evidence="3" id="KW-1185">Reference proteome</keyword>
<dbReference type="Gene3D" id="1.10.287.920">
    <property type="entry name" value="Pheromone alpha factor receptor"/>
    <property type="match status" value="1"/>
</dbReference>
<dbReference type="PRINTS" id="PR00250">
    <property type="entry name" value="GPCRSTE2"/>
</dbReference>
<proteinExistence type="predicted"/>
<dbReference type="GO" id="GO:0004932">
    <property type="term" value="F:mating-type factor pheromone receptor activity"/>
    <property type="evidence" value="ECO:0007669"/>
    <property type="project" value="InterPro"/>
</dbReference>
<feature type="transmembrane region" description="Helical" evidence="1">
    <location>
        <begin position="280"/>
        <end position="299"/>
    </location>
</feature>
<sequence length="393" mass="42981">MAETAPAAALAPLDPATFNPQHQNLTIYAPDGSIIYSDTDFLNSTRLYTARFGISYGAQIGASFTLLVILFLLTRSKKKKSAIFVLNALCLFLNIWRCIFTACFLTGGFMHPYDLMSGFYSASTKDVAFSVTSNVLSVLVTTLVMASLSLQVWVACVTTSKLQRFIIMGITTATALVSIGIKFASMVFSNIATVQLVNRGVDKVSAYSWITQAVAVILYSCVFTWKLGHAIIQRRRLKMLQFGPMQIVFIMGCQTMTVPAVLSALQFYQPVLDEVPEIGALVITSLCIFLPLSAIWAGVANDSTIAYRSYDAHHHLINSKSGQGSSAAGTSDSITAFDKSHQTSCSTCSYTKKGDDLDLSGRGFAGKRRMGDYDIHIDREYAVRHEEIALEHV</sequence>
<dbReference type="InterPro" id="IPR000366">
    <property type="entry name" value="GPCR_STE2"/>
</dbReference>
<keyword evidence="1" id="KW-0472">Membrane</keyword>
<dbReference type="EMBL" id="ML978971">
    <property type="protein sequence ID" value="KAF1927627.1"/>
    <property type="molecule type" value="Genomic_DNA"/>
</dbReference>
<dbReference type="Pfam" id="PF02116">
    <property type="entry name" value="STE2"/>
    <property type="match status" value="1"/>
</dbReference>
<dbReference type="OrthoDB" id="5402633at2759"/>
<feature type="transmembrane region" description="Helical" evidence="1">
    <location>
        <begin position="206"/>
        <end position="227"/>
    </location>
</feature>
<keyword evidence="1" id="KW-1133">Transmembrane helix</keyword>
<accession>A0A6A5RQ60</accession>
<evidence type="ECO:0000256" key="1">
    <source>
        <dbReference type="SAM" id="Phobius"/>
    </source>
</evidence>
<dbReference type="PANTHER" id="PTHR28009:SF1">
    <property type="entry name" value="PHEROMONE ALPHA FACTOR RECEPTOR"/>
    <property type="match status" value="1"/>
</dbReference>
<gene>
    <name evidence="2" type="ORF">M421DRAFT_101585</name>
</gene>
<dbReference type="AlphaFoldDB" id="A0A6A5RQ60"/>